<keyword evidence="2" id="KW-0436">Ligase</keyword>
<keyword evidence="4" id="KW-0067">ATP-binding</keyword>
<dbReference type="GO" id="GO:0005524">
    <property type="term" value="F:ATP binding"/>
    <property type="evidence" value="ECO:0007669"/>
    <property type="project" value="UniProtKB-KW"/>
</dbReference>
<keyword evidence="11" id="KW-1185">Reference proteome</keyword>
<dbReference type="GO" id="GO:0000049">
    <property type="term" value="F:tRNA binding"/>
    <property type="evidence" value="ECO:0007669"/>
    <property type="project" value="InterPro"/>
</dbReference>
<name>A0A843XM53_COLES</name>
<dbReference type="InterPro" id="IPR045462">
    <property type="entry name" value="aa-tRNA-synth_I_cd-bd"/>
</dbReference>
<evidence type="ECO:0000256" key="8">
    <source>
        <dbReference type="ARBA" id="ARBA00023146"/>
    </source>
</evidence>
<evidence type="ECO:0000256" key="2">
    <source>
        <dbReference type="ARBA" id="ARBA00022598"/>
    </source>
</evidence>
<dbReference type="Proteomes" id="UP000652761">
    <property type="component" value="Unassembled WGS sequence"/>
</dbReference>
<comment type="similarity">
    <text evidence="1">Belongs to the class-I aminoacyl-tRNA synthetase family. Glutamate--tRNA ligase type 1 subfamily.</text>
</comment>
<dbReference type="GO" id="GO:0005739">
    <property type="term" value="C:mitochondrion"/>
    <property type="evidence" value="ECO:0007669"/>
    <property type="project" value="TreeGrafter"/>
</dbReference>
<keyword evidence="6" id="KW-0809">Transit peptide</keyword>
<dbReference type="PANTHER" id="PTHR43311:SF2">
    <property type="entry name" value="GLUTAMATE--TRNA LIGASE, MITOCHONDRIAL-RELATED"/>
    <property type="match status" value="1"/>
</dbReference>
<dbReference type="Gene3D" id="1.10.10.350">
    <property type="match status" value="1"/>
</dbReference>
<dbReference type="InterPro" id="IPR008925">
    <property type="entry name" value="aa_tRNA-synth_I_cd-bd_sf"/>
</dbReference>
<evidence type="ECO:0000256" key="3">
    <source>
        <dbReference type="ARBA" id="ARBA00022741"/>
    </source>
</evidence>
<protein>
    <recommendedName>
        <fullName evidence="9">Aminoacyl-tRNA synthetase class I anticodon-binding domain-containing protein</fullName>
    </recommendedName>
</protein>
<gene>
    <name evidence="10" type="ORF">Taro_053888</name>
</gene>
<organism evidence="10 11">
    <name type="scientific">Colocasia esculenta</name>
    <name type="common">Wild taro</name>
    <name type="synonym">Arum esculentum</name>
    <dbReference type="NCBI Taxonomy" id="4460"/>
    <lineage>
        <taxon>Eukaryota</taxon>
        <taxon>Viridiplantae</taxon>
        <taxon>Streptophyta</taxon>
        <taxon>Embryophyta</taxon>
        <taxon>Tracheophyta</taxon>
        <taxon>Spermatophyta</taxon>
        <taxon>Magnoliopsida</taxon>
        <taxon>Liliopsida</taxon>
        <taxon>Araceae</taxon>
        <taxon>Aroideae</taxon>
        <taxon>Colocasieae</taxon>
        <taxon>Colocasia</taxon>
    </lineage>
</organism>
<dbReference type="GO" id="GO:0004818">
    <property type="term" value="F:glutamate-tRNA ligase activity"/>
    <property type="evidence" value="ECO:0007669"/>
    <property type="project" value="TreeGrafter"/>
</dbReference>
<keyword evidence="5" id="KW-0648">Protein biosynthesis</keyword>
<comment type="caution">
    <text evidence="10">The sequence shown here is derived from an EMBL/GenBank/DDBJ whole genome shotgun (WGS) entry which is preliminary data.</text>
</comment>
<feature type="domain" description="Aminoacyl-tRNA synthetase class I anticodon-binding" evidence="9">
    <location>
        <begin position="44"/>
        <end position="89"/>
    </location>
</feature>
<keyword evidence="3" id="KW-0547">Nucleotide-binding</keyword>
<keyword evidence="7" id="KW-0496">Mitochondrion</keyword>
<evidence type="ECO:0000256" key="6">
    <source>
        <dbReference type="ARBA" id="ARBA00022946"/>
    </source>
</evidence>
<dbReference type="FunFam" id="1.10.10.350:FF:000004">
    <property type="entry name" value="Glutamate--tRNA ligase chloroplastic/mitochondrial"/>
    <property type="match status" value="1"/>
</dbReference>
<dbReference type="Pfam" id="PF19269">
    <property type="entry name" value="Anticodon_2"/>
    <property type="match status" value="1"/>
</dbReference>
<evidence type="ECO:0000256" key="5">
    <source>
        <dbReference type="ARBA" id="ARBA00022917"/>
    </source>
</evidence>
<evidence type="ECO:0000259" key="9">
    <source>
        <dbReference type="Pfam" id="PF19269"/>
    </source>
</evidence>
<dbReference type="GO" id="GO:0006424">
    <property type="term" value="P:glutamyl-tRNA aminoacylation"/>
    <property type="evidence" value="ECO:0007669"/>
    <property type="project" value="TreeGrafter"/>
</dbReference>
<keyword evidence="8" id="KW-0030">Aminoacyl-tRNA synthetase</keyword>
<evidence type="ECO:0000313" key="10">
    <source>
        <dbReference type="EMBL" id="MQM20858.1"/>
    </source>
</evidence>
<evidence type="ECO:0000256" key="7">
    <source>
        <dbReference type="ARBA" id="ARBA00023128"/>
    </source>
</evidence>
<dbReference type="SUPFAM" id="SSF48163">
    <property type="entry name" value="An anticodon-binding domain of class I aminoacyl-tRNA synthetases"/>
    <property type="match status" value="1"/>
</dbReference>
<dbReference type="InterPro" id="IPR020751">
    <property type="entry name" value="aa-tRNA-synth_I_codon-bd_sub2"/>
</dbReference>
<evidence type="ECO:0000256" key="4">
    <source>
        <dbReference type="ARBA" id="ARBA00022840"/>
    </source>
</evidence>
<evidence type="ECO:0000256" key="1">
    <source>
        <dbReference type="ARBA" id="ARBA00007894"/>
    </source>
</evidence>
<sequence>MMSLSVIISADGKPILEDKLPEVAASLLSAYDCGELRQALEEGHAGWQKWVKSFGKVLKRKGKSLFMPLRLLLTGKLHGPDMGASIVLLYKAGKWGVISPQVGFISLAERIEALGGLDWESFKGEPEAQLESTLSH</sequence>
<evidence type="ECO:0000313" key="11">
    <source>
        <dbReference type="Proteomes" id="UP000652761"/>
    </source>
</evidence>
<dbReference type="InterPro" id="IPR049940">
    <property type="entry name" value="GluQ/Sye"/>
</dbReference>
<dbReference type="AlphaFoldDB" id="A0A843XM53"/>
<dbReference type="EMBL" id="NMUH01010280">
    <property type="protein sequence ID" value="MQM20858.1"/>
    <property type="molecule type" value="Genomic_DNA"/>
</dbReference>
<proteinExistence type="inferred from homology"/>
<accession>A0A843XM53</accession>
<reference evidence="10" key="1">
    <citation type="submission" date="2017-07" db="EMBL/GenBank/DDBJ databases">
        <title>Taro Niue Genome Assembly and Annotation.</title>
        <authorList>
            <person name="Atibalentja N."/>
            <person name="Keating K."/>
            <person name="Fields C.J."/>
        </authorList>
    </citation>
    <scope>NUCLEOTIDE SEQUENCE</scope>
    <source>
        <strain evidence="10">Niue_2</strain>
        <tissue evidence="10">Leaf</tissue>
    </source>
</reference>
<dbReference type="PANTHER" id="PTHR43311">
    <property type="entry name" value="GLUTAMATE--TRNA LIGASE"/>
    <property type="match status" value="1"/>
</dbReference>
<dbReference type="OrthoDB" id="428822at2759"/>